<comment type="function">
    <text evidence="6 10">Catalyzes the interconversion of 2-phosphoglycerate and 3-phosphoglycerate.</text>
</comment>
<dbReference type="EMBL" id="SLUO01000015">
    <property type="protein sequence ID" value="TCL55369.1"/>
    <property type="molecule type" value="Genomic_DNA"/>
</dbReference>
<comment type="caution">
    <text evidence="11">The sequence shown here is derived from an EMBL/GenBank/DDBJ whole genome shotgun (WGS) entry which is preliminary data.</text>
</comment>
<evidence type="ECO:0000256" key="1">
    <source>
        <dbReference type="ARBA" id="ARBA00000380"/>
    </source>
</evidence>
<dbReference type="NCBIfam" id="NF010713">
    <property type="entry name" value="PRK14115.1"/>
    <property type="match status" value="1"/>
</dbReference>
<feature type="site" description="Transition state stabilizer" evidence="6 9">
    <location>
        <position position="181"/>
    </location>
</feature>
<dbReference type="PROSITE" id="PS00175">
    <property type="entry name" value="PG_MUTASE"/>
    <property type="match status" value="1"/>
</dbReference>
<dbReference type="GO" id="GO:0006096">
    <property type="term" value="P:glycolytic process"/>
    <property type="evidence" value="ECO:0007669"/>
    <property type="project" value="UniProtKB-UniRule"/>
</dbReference>
<keyword evidence="5 6" id="KW-0413">Isomerase</keyword>
<dbReference type="PANTHER" id="PTHR11931">
    <property type="entry name" value="PHOSPHOGLYCERATE MUTASE"/>
    <property type="match status" value="1"/>
</dbReference>
<evidence type="ECO:0000313" key="12">
    <source>
        <dbReference type="Proteomes" id="UP000295718"/>
    </source>
</evidence>
<dbReference type="OrthoDB" id="9781415at2"/>
<dbReference type="NCBIfam" id="TIGR01258">
    <property type="entry name" value="pgm_1"/>
    <property type="match status" value="1"/>
</dbReference>
<feature type="binding site" evidence="6 8">
    <location>
        <begin position="7"/>
        <end position="14"/>
    </location>
    <ligand>
        <name>substrate</name>
    </ligand>
</feature>
<feature type="binding site" evidence="6 8">
    <location>
        <begin position="86"/>
        <end position="89"/>
    </location>
    <ligand>
        <name>substrate</name>
    </ligand>
</feature>
<feature type="active site" description="Tele-phosphohistidine intermediate" evidence="6 7">
    <location>
        <position position="8"/>
    </location>
</feature>
<evidence type="ECO:0000256" key="9">
    <source>
        <dbReference type="PIRSR" id="PIRSR613078-3"/>
    </source>
</evidence>
<protein>
    <recommendedName>
        <fullName evidence="6 10">2,3-bisphosphoglycerate-dependent phosphoglycerate mutase</fullName>
        <shortName evidence="6">BPG-dependent PGAM</shortName>
        <shortName evidence="6">PGAM</shortName>
        <shortName evidence="6">Phosphoglyceromutase</shortName>
        <shortName evidence="6">dPGM</shortName>
        <ecNumber evidence="6 10">5.4.2.11</ecNumber>
    </recommendedName>
</protein>
<feature type="binding site" evidence="6 8">
    <location>
        <begin position="113"/>
        <end position="114"/>
    </location>
    <ligand>
        <name>substrate</name>
    </ligand>
</feature>
<dbReference type="AlphaFoldDB" id="A0A4R1QNM8"/>
<name>A0A4R1QNM8_9FIRM</name>
<evidence type="ECO:0000256" key="5">
    <source>
        <dbReference type="ARBA" id="ARBA00023235"/>
    </source>
</evidence>
<dbReference type="InterPro" id="IPR001345">
    <property type="entry name" value="PG/BPGM_mutase_AS"/>
</dbReference>
<evidence type="ECO:0000256" key="6">
    <source>
        <dbReference type="HAMAP-Rule" id="MF_01039"/>
    </source>
</evidence>
<dbReference type="InterPro" id="IPR029033">
    <property type="entry name" value="His_PPase_superfam"/>
</dbReference>
<comment type="catalytic activity">
    <reaction evidence="1 6 10">
        <text>(2R)-2-phosphoglycerate = (2R)-3-phosphoglycerate</text>
        <dbReference type="Rhea" id="RHEA:15901"/>
        <dbReference type="ChEBI" id="CHEBI:58272"/>
        <dbReference type="ChEBI" id="CHEBI:58289"/>
        <dbReference type="EC" id="5.4.2.11"/>
    </reaction>
</comment>
<dbReference type="STRING" id="1469948.GCA_000732725_04131"/>
<comment type="pathway">
    <text evidence="6 10">Carbohydrate degradation; glycolysis; pyruvate from D-glyceraldehyde 3-phosphate: step 3/5.</text>
</comment>
<dbReference type="Gene3D" id="3.40.50.1240">
    <property type="entry name" value="Phosphoglycerate mutase-like"/>
    <property type="match status" value="1"/>
</dbReference>
<dbReference type="UniPathway" id="UPA00109">
    <property type="reaction ID" value="UER00186"/>
</dbReference>
<feature type="binding site" evidence="6 8">
    <location>
        <begin position="20"/>
        <end position="21"/>
    </location>
    <ligand>
        <name>substrate</name>
    </ligand>
</feature>
<dbReference type="HAMAP" id="MF_01039">
    <property type="entry name" value="PGAM_GpmA"/>
    <property type="match status" value="1"/>
</dbReference>
<dbReference type="Pfam" id="PF00300">
    <property type="entry name" value="His_Phos_1"/>
    <property type="match status" value="2"/>
</dbReference>
<dbReference type="CDD" id="cd07067">
    <property type="entry name" value="HP_PGM_like"/>
    <property type="match status" value="1"/>
</dbReference>
<evidence type="ECO:0000256" key="8">
    <source>
        <dbReference type="PIRSR" id="PIRSR613078-2"/>
    </source>
</evidence>
<evidence type="ECO:0000256" key="7">
    <source>
        <dbReference type="PIRSR" id="PIRSR613078-1"/>
    </source>
</evidence>
<dbReference type="SMART" id="SM00855">
    <property type="entry name" value="PGAM"/>
    <property type="match status" value="1"/>
</dbReference>
<organism evidence="11 12">
    <name type="scientific">Kineothrix alysoides</name>
    <dbReference type="NCBI Taxonomy" id="1469948"/>
    <lineage>
        <taxon>Bacteria</taxon>
        <taxon>Bacillati</taxon>
        <taxon>Bacillota</taxon>
        <taxon>Clostridia</taxon>
        <taxon>Lachnospirales</taxon>
        <taxon>Lachnospiraceae</taxon>
        <taxon>Kineothrix</taxon>
    </lineage>
</organism>
<dbReference type="InterPro" id="IPR005952">
    <property type="entry name" value="Phosphogly_mut1"/>
</dbReference>
<keyword evidence="4 6" id="KW-0324">Glycolysis</keyword>
<dbReference type="FunFam" id="3.40.50.1240:FF:000003">
    <property type="entry name" value="2,3-bisphosphoglycerate-dependent phosphoglycerate mutase"/>
    <property type="match status" value="1"/>
</dbReference>
<accession>A0A4R1QNM8</accession>
<feature type="active site" description="Proton donor/acceptor" evidence="6 7">
    <location>
        <position position="86"/>
    </location>
</feature>
<evidence type="ECO:0000256" key="10">
    <source>
        <dbReference type="RuleBase" id="RU004512"/>
    </source>
</evidence>
<keyword evidence="3 6" id="KW-0312">Gluconeogenesis</keyword>
<dbReference type="InterPro" id="IPR013078">
    <property type="entry name" value="His_Pase_superF_clade-1"/>
</dbReference>
<comment type="similarity">
    <text evidence="2 6">Belongs to the phosphoglycerate mutase family. BPG-dependent PGAM subfamily.</text>
</comment>
<reference evidence="11 12" key="1">
    <citation type="submission" date="2019-03" db="EMBL/GenBank/DDBJ databases">
        <title>Genomic Encyclopedia of Type Strains, Phase IV (KMG-IV): sequencing the most valuable type-strain genomes for metagenomic binning, comparative biology and taxonomic classification.</title>
        <authorList>
            <person name="Goeker M."/>
        </authorList>
    </citation>
    <scope>NUCLEOTIDE SEQUENCE [LARGE SCALE GENOMIC DNA]</scope>
    <source>
        <strain evidence="11 12">DSM 100556</strain>
    </source>
</reference>
<feature type="binding site" evidence="6 8">
    <location>
        <position position="97"/>
    </location>
    <ligand>
        <name>substrate</name>
    </ligand>
</feature>
<evidence type="ECO:0000256" key="2">
    <source>
        <dbReference type="ARBA" id="ARBA00006717"/>
    </source>
</evidence>
<feature type="binding site" evidence="6 8">
    <location>
        <begin position="182"/>
        <end position="183"/>
    </location>
    <ligand>
        <name>substrate</name>
    </ligand>
</feature>
<proteinExistence type="inferred from homology"/>
<gene>
    <name evidence="6" type="primary">gpmA</name>
    <name evidence="11" type="ORF">EDD76_1151</name>
</gene>
<dbReference type="EC" id="5.4.2.11" evidence="6 10"/>
<dbReference type="SUPFAM" id="SSF53254">
    <property type="entry name" value="Phosphoglycerate mutase-like"/>
    <property type="match status" value="1"/>
</dbReference>
<feature type="binding site" evidence="6 8">
    <location>
        <position position="59"/>
    </location>
    <ligand>
        <name>substrate</name>
    </ligand>
</feature>
<evidence type="ECO:0000256" key="3">
    <source>
        <dbReference type="ARBA" id="ARBA00022432"/>
    </source>
</evidence>
<dbReference type="RefSeq" id="WP_031392749.1">
    <property type="nucleotide sequence ID" value="NZ_JPNB01000003.1"/>
</dbReference>
<sequence length="256" mass="30069">MKLIIVRHGESEWNRLNLFTGWTDVELSEHGKQEAKSAGQLLKEEGYDFDVCYTSYLKRAIQTLNTILEEMDREWLPVKKSWLLNERHYGALQGLNKEETTKKFGQEQVQIWRRSYDILPPALSEDDSRNPRHQEQYREITKESLPLVESLKDTIERVIPYFEQNIINDMKQGKRVIIAAHGNTIRALIKYLDRLSEKEIISVNIPTGIPLVYEFDEDFQVIRNYYLGDKDLIEEKTKKVADQANINKNKLDVLQN</sequence>
<dbReference type="GO" id="GO:0006094">
    <property type="term" value="P:gluconeogenesis"/>
    <property type="evidence" value="ECO:0007669"/>
    <property type="project" value="UniProtKB-UniRule"/>
</dbReference>
<evidence type="ECO:0000256" key="4">
    <source>
        <dbReference type="ARBA" id="ARBA00023152"/>
    </source>
</evidence>
<keyword evidence="12" id="KW-1185">Reference proteome</keyword>
<dbReference type="Proteomes" id="UP000295718">
    <property type="component" value="Unassembled WGS sequence"/>
</dbReference>
<evidence type="ECO:0000313" key="11">
    <source>
        <dbReference type="EMBL" id="TCL55369.1"/>
    </source>
</evidence>
<dbReference type="GO" id="GO:0004619">
    <property type="term" value="F:phosphoglycerate mutase activity"/>
    <property type="evidence" value="ECO:0007669"/>
    <property type="project" value="UniProtKB-UniRule"/>
</dbReference>